<dbReference type="RefSeq" id="WP_203856163.1">
    <property type="nucleotide sequence ID" value="NZ_BAAAZQ010000002.1"/>
</dbReference>
<evidence type="ECO:0000313" key="2">
    <source>
        <dbReference type="Proteomes" id="UP000621500"/>
    </source>
</evidence>
<reference evidence="1 2" key="1">
    <citation type="submission" date="2021-01" db="EMBL/GenBank/DDBJ databases">
        <title>Whole genome shotgun sequence of Plantactinospora mayteni NBRC 109088.</title>
        <authorList>
            <person name="Komaki H."/>
            <person name="Tamura T."/>
        </authorList>
    </citation>
    <scope>NUCLEOTIDE SEQUENCE [LARGE SCALE GENOMIC DNA]</scope>
    <source>
        <strain evidence="1 2">NBRC 109088</strain>
    </source>
</reference>
<gene>
    <name evidence="1" type="ORF">Pma05_10770</name>
</gene>
<evidence type="ECO:0000313" key="1">
    <source>
        <dbReference type="EMBL" id="GIG94504.1"/>
    </source>
</evidence>
<dbReference type="Gene3D" id="3.40.50.1820">
    <property type="entry name" value="alpha/beta hydrolase"/>
    <property type="match status" value="1"/>
</dbReference>
<protein>
    <submittedName>
        <fullName evidence="1">Uncharacterized protein</fullName>
    </submittedName>
</protein>
<keyword evidence="2" id="KW-1185">Reference proteome</keyword>
<proteinExistence type="predicted"/>
<dbReference type="Proteomes" id="UP000621500">
    <property type="component" value="Unassembled WGS sequence"/>
</dbReference>
<organism evidence="1 2">
    <name type="scientific">Plantactinospora mayteni</name>
    <dbReference type="NCBI Taxonomy" id="566021"/>
    <lineage>
        <taxon>Bacteria</taxon>
        <taxon>Bacillati</taxon>
        <taxon>Actinomycetota</taxon>
        <taxon>Actinomycetes</taxon>
        <taxon>Micromonosporales</taxon>
        <taxon>Micromonosporaceae</taxon>
        <taxon>Plantactinospora</taxon>
    </lineage>
</organism>
<dbReference type="InterPro" id="IPR029058">
    <property type="entry name" value="AB_hydrolase_fold"/>
</dbReference>
<sequence length="261" mass="28630">MTGAQQPGLVLTLDYPGYEERPRISNLVADVPGVEVRHLMTHPLPAVPSAVEYAEALVREVTADRRVDAVVSYCLASPIAHEVARLTTGRQRCAPILIALDGAPCPATTVVDEYRRVLSGFGAPDTEPAVALSGRAMVDRPRLLLAEMASELRLHVVRAMSGVADEVDEVALCLVEELVGKAIDWLTQLMAAHNAPFLPWPGEVLLVRSRDHPFNGPWPQVPTSRMWSVDCDREDLLRHPHARRLIAEALQQRSTDLGKPL</sequence>
<name>A0ABQ4EIQ5_9ACTN</name>
<accession>A0ABQ4EIQ5</accession>
<comment type="caution">
    <text evidence="1">The sequence shown here is derived from an EMBL/GenBank/DDBJ whole genome shotgun (WGS) entry which is preliminary data.</text>
</comment>
<dbReference type="EMBL" id="BONX01000005">
    <property type="protein sequence ID" value="GIG94504.1"/>
    <property type="molecule type" value="Genomic_DNA"/>
</dbReference>